<dbReference type="AlphaFoldDB" id="A0A2T0AB79"/>
<comment type="similarity">
    <text evidence="3">Belongs to the TRAFAC class myosin-kinesin ATPase superfamily. Kinesin family.</text>
</comment>
<evidence type="ECO:0000259" key="4">
    <source>
        <dbReference type="PROSITE" id="PS50067"/>
    </source>
</evidence>
<protein>
    <submittedName>
        <fullName evidence="5">Kinesin motor domain-domain containing protein</fullName>
    </submittedName>
</protein>
<organism evidence="5 6">
    <name type="scientific">Rhodotorula toruloides</name>
    <name type="common">Yeast</name>
    <name type="synonym">Rhodosporidium toruloides</name>
    <dbReference type="NCBI Taxonomy" id="5286"/>
    <lineage>
        <taxon>Eukaryota</taxon>
        <taxon>Fungi</taxon>
        <taxon>Dikarya</taxon>
        <taxon>Basidiomycota</taxon>
        <taxon>Pucciniomycotina</taxon>
        <taxon>Microbotryomycetes</taxon>
        <taxon>Sporidiobolales</taxon>
        <taxon>Sporidiobolaceae</taxon>
        <taxon>Rhodotorula</taxon>
    </lineage>
</organism>
<gene>
    <name evidence="5" type="ORF">AAT19DRAFT_14286</name>
</gene>
<dbReference type="GO" id="GO:0007018">
    <property type="term" value="P:microtubule-based movement"/>
    <property type="evidence" value="ECO:0007669"/>
    <property type="project" value="InterPro"/>
</dbReference>
<dbReference type="GO" id="GO:0003777">
    <property type="term" value="F:microtubule motor activity"/>
    <property type="evidence" value="ECO:0007669"/>
    <property type="project" value="InterPro"/>
</dbReference>
<dbReference type="GO" id="GO:0008017">
    <property type="term" value="F:microtubule binding"/>
    <property type="evidence" value="ECO:0007669"/>
    <property type="project" value="InterPro"/>
</dbReference>
<dbReference type="InterPro" id="IPR001752">
    <property type="entry name" value="Kinesin_motor_dom"/>
</dbReference>
<keyword evidence="3" id="KW-0067">ATP-binding</keyword>
<accession>A0A2T0AB79</accession>
<dbReference type="OrthoDB" id="3176171at2759"/>
<evidence type="ECO:0000313" key="5">
    <source>
        <dbReference type="EMBL" id="PRQ75264.1"/>
    </source>
</evidence>
<comment type="caution">
    <text evidence="5">The sequence shown here is derived from an EMBL/GenBank/DDBJ whole genome shotgun (WGS) entry which is preliminary data.</text>
</comment>
<dbReference type="InterPro" id="IPR036961">
    <property type="entry name" value="Kinesin_motor_dom_sf"/>
</dbReference>
<sequence length="432" mass="47849">MSSSASGASLHIDSSPIFHSRRSTCRVRPPKSTNVFPAQPIYTFSPANSTLSLTSGHPTLVKRFGSSTSVPKAMSDEYEFRFDLLHVHPSPTEDLYDKKIRPVVKAALGGFNGTVFAYGQTASGKTHTMLGSPSEPGIIPLAIDELFSHIHSQHSRRSYSLRVSFLEIYNEQLRDLLASSTIGKGPEIVENGMVKNLEERAVGLPEEVLEVLKEGEMRRRVGATDWNERSSRSHCVFIVVRPPTCADLHAPQNLIDLAGSESATGQEERRKEGAFINKSLLTLGTVIGKLTDPTTSTAHIPYRDSKLTRLLQPALSGNSRVAVVCTVSPDAEQATETLSTLKFAKRATMVVTKAERGVVRRSLFQLRPKHRSQDSLTACYRRRHAQALRRPNRPPRIANLLPRIAHSRLRTRRCFRSSHRSRTSRSRTAVGA</sequence>
<evidence type="ECO:0000256" key="1">
    <source>
        <dbReference type="ARBA" id="ARBA00023054"/>
    </source>
</evidence>
<dbReference type="SMART" id="SM00129">
    <property type="entry name" value="KISc"/>
    <property type="match status" value="1"/>
</dbReference>
<dbReference type="InterPro" id="IPR027417">
    <property type="entry name" value="P-loop_NTPase"/>
</dbReference>
<dbReference type="InterPro" id="IPR027640">
    <property type="entry name" value="Kinesin-like_fam"/>
</dbReference>
<name>A0A2T0AB79_RHOTO</name>
<feature type="binding site" evidence="3">
    <location>
        <begin position="119"/>
        <end position="126"/>
    </location>
    <ligand>
        <name>ATP</name>
        <dbReference type="ChEBI" id="CHEBI:30616"/>
    </ligand>
</feature>
<keyword evidence="3" id="KW-0547">Nucleotide-binding</keyword>
<feature type="domain" description="Kinesin motor" evidence="4">
    <location>
        <begin position="20"/>
        <end position="350"/>
    </location>
</feature>
<proteinExistence type="inferred from homology"/>
<dbReference type="Gene3D" id="3.40.850.10">
    <property type="entry name" value="Kinesin motor domain"/>
    <property type="match status" value="1"/>
</dbReference>
<keyword evidence="1" id="KW-0175">Coiled coil</keyword>
<evidence type="ECO:0000256" key="2">
    <source>
        <dbReference type="ARBA" id="ARBA00023175"/>
    </source>
</evidence>
<keyword evidence="2 3" id="KW-0505">Motor protein</keyword>
<dbReference type="Proteomes" id="UP000239560">
    <property type="component" value="Unassembled WGS sequence"/>
</dbReference>
<dbReference type="Pfam" id="PF00225">
    <property type="entry name" value="Kinesin"/>
    <property type="match status" value="1"/>
</dbReference>
<dbReference type="EMBL" id="LCTV02000005">
    <property type="protein sequence ID" value="PRQ75264.1"/>
    <property type="molecule type" value="Genomic_DNA"/>
</dbReference>
<dbReference type="SUPFAM" id="SSF52540">
    <property type="entry name" value="P-loop containing nucleoside triphosphate hydrolases"/>
    <property type="match status" value="1"/>
</dbReference>
<dbReference type="PANTHER" id="PTHR47968">
    <property type="entry name" value="CENTROMERE PROTEIN E"/>
    <property type="match status" value="1"/>
</dbReference>
<evidence type="ECO:0000313" key="6">
    <source>
        <dbReference type="Proteomes" id="UP000239560"/>
    </source>
</evidence>
<dbReference type="GO" id="GO:0005524">
    <property type="term" value="F:ATP binding"/>
    <property type="evidence" value="ECO:0007669"/>
    <property type="project" value="UniProtKB-UniRule"/>
</dbReference>
<reference evidence="5 6" key="1">
    <citation type="journal article" date="2018" name="Elife">
        <title>Functional genomics of lipid metabolism in the oleaginous yeast Rhodosporidium toruloides.</title>
        <authorList>
            <person name="Coradetti S.T."/>
            <person name="Pinel D."/>
            <person name="Geiselman G."/>
            <person name="Ito M."/>
            <person name="Mondo S."/>
            <person name="Reilly M.C."/>
            <person name="Cheng Y.F."/>
            <person name="Bauer S."/>
            <person name="Grigoriev I."/>
            <person name="Gladden J.M."/>
            <person name="Simmons B.A."/>
            <person name="Brem R."/>
            <person name="Arkin A.P."/>
            <person name="Skerker J.M."/>
        </authorList>
    </citation>
    <scope>NUCLEOTIDE SEQUENCE [LARGE SCALE GENOMIC DNA]</scope>
    <source>
        <strain evidence="5 6">NBRC 0880</strain>
    </source>
</reference>
<evidence type="ECO:0000256" key="3">
    <source>
        <dbReference type="PROSITE-ProRule" id="PRU00283"/>
    </source>
</evidence>
<dbReference type="PRINTS" id="PR00380">
    <property type="entry name" value="KINESINHEAVY"/>
</dbReference>
<dbReference type="PANTHER" id="PTHR47968:SF75">
    <property type="entry name" value="CENTROMERE-ASSOCIATED PROTEIN E"/>
    <property type="match status" value="1"/>
</dbReference>
<dbReference type="PROSITE" id="PS50067">
    <property type="entry name" value="KINESIN_MOTOR_2"/>
    <property type="match status" value="1"/>
</dbReference>